<dbReference type="EMBL" id="ASPP01046979">
    <property type="protein sequence ID" value="ETN98333.1"/>
    <property type="molecule type" value="Genomic_DNA"/>
</dbReference>
<reference evidence="1 2" key="1">
    <citation type="journal article" date="2013" name="Curr. Biol.">
        <title>The Genome of the Foraminiferan Reticulomyxa filosa.</title>
        <authorList>
            <person name="Glockner G."/>
            <person name="Hulsmann N."/>
            <person name="Schleicher M."/>
            <person name="Noegel A.A."/>
            <person name="Eichinger L."/>
            <person name="Gallinger C."/>
            <person name="Pawlowski J."/>
            <person name="Sierra R."/>
            <person name="Euteneuer U."/>
            <person name="Pillet L."/>
            <person name="Moustafa A."/>
            <person name="Platzer M."/>
            <person name="Groth M."/>
            <person name="Szafranski K."/>
            <person name="Schliwa M."/>
        </authorList>
    </citation>
    <scope>NUCLEOTIDE SEQUENCE [LARGE SCALE GENOMIC DNA]</scope>
</reference>
<protein>
    <submittedName>
        <fullName evidence="1">Uncharacterized protein</fullName>
    </submittedName>
</protein>
<keyword evidence="2" id="KW-1185">Reference proteome</keyword>
<accession>X6L9X7</accession>
<feature type="non-terminal residue" evidence="1">
    <location>
        <position position="1"/>
    </location>
</feature>
<dbReference type="Proteomes" id="UP000023152">
    <property type="component" value="Unassembled WGS sequence"/>
</dbReference>
<comment type="caution">
    <text evidence="1">The sequence shown here is derived from an EMBL/GenBank/DDBJ whole genome shotgun (WGS) entry which is preliminary data.</text>
</comment>
<evidence type="ECO:0000313" key="2">
    <source>
        <dbReference type="Proteomes" id="UP000023152"/>
    </source>
</evidence>
<gene>
    <name evidence="1" type="ORF">RFI_39177</name>
</gene>
<name>X6L9X7_RETFI</name>
<proteinExistence type="predicted"/>
<dbReference type="AlphaFoldDB" id="X6L9X7"/>
<organism evidence="1 2">
    <name type="scientific">Reticulomyxa filosa</name>
    <dbReference type="NCBI Taxonomy" id="46433"/>
    <lineage>
        <taxon>Eukaryota</taxon>
        <taxon>Sar</taxon>
        <taxon>Rhizaria</taxon>
        <taxon>Retaria</taxon>
        <taxon>Foraminifera</taxon>
        <taxon>Monothalamids</taxon>
        <taxon>Reticulomyxidae</taxon>
        <taxon>Reticulomyxa</taxon>
    </lineage>
</organism>
<sequence length="98" mass="11912">DAQHPKKNDIFLKKSGSLLKSKQLLFFKLKKYFKKQKQKEIPVKMGAITLITSWYEIVIDRDDKKKKKTFFSLKRKLITYKYLQKKMQIYKFLTFLTK</sequence>
<evidence type="ECO:0000313" key="1">
    <source>
        <dbReference type="EMBL" id="ETN98333.1"/>
    </source>
</evidence>